<dbReference type="SMART" id="SM00349">
    <property type="entry name" value="KRAB"/>
    <property type="match status" value="1"/>
</dbReference>
<evidence type="ECO:0000259" key="13">
    <source>
        <dbReference type="PROSITE" id="PS50157"/>
    </source>
</evidence>
<keyword evidence="6" id="KW-0862">Zinc</keyword>
<keyword evidence="9" id="KW-0804">Transcription</keyword>
<dbReference type="PROSITE" id="PS00028">
    <property type="entry name" value="ZINC_FINGER_C2H2_1"/>
    <property type="match status" value="6"/>
</dbReference>
<evidence type="ECO:0000313" key="16">
    <source>
        <dbReference type="Proteomes" id="UP000234681"/>
    </source>
</evidence>
<keyword evidence="8" id="KW-0238">DNA-binding</keyword>
<dbReference type="SUPFAM" id="SSF109640">
    <property type="entry name" value="KRAB domain (Kruppel-associated box)"/>
    <property type="match status" value="1"/>
</dbReference>
<sequence length="385" mass="44383">MEPVTLEDVAVDFTLEEWTMLNLWQKQLYKEVMQDTLRNLCYIGNKQEHQNIENEYENLWKKLSSQLLEKLCEYTEGHQCAEIFTWAPECAGNQKSCPGVPPYESHVYEEVVIGHLSLNVPPHSHPGHKPYDVQECGKELYKHKESGSTSNPSTPFQKQRRVHAEEKPETSHCKEDSRCLIFSHNDDRTSSGEQHYECKQCGKVFTSASSFRRHEEYHSREKAYVCKQCGKAFPFPSSLQIHERIHTGEKPYTCKQCGKTFARSSSLLTHERIHTGEKPYVCKQCGKAFTDRSSLRFHEMMHSGEKPYKCTKCGKAFASSGAFRKHERTHTGEQLFVCLQCEKVFSCESAFRTHKIIHSGECVCKQCGKASPWTRRVHMTKLEAS</sequence>
<dbReference type="SMART" id="SM00355">
    <property type="entry name" value="ZnF_C2H2"/>
    <property type="match status" value="6"/>
</dbReference>
<dbReference type="Pfam" id="PF01352">
    <property type="entry name" value="KRAB"/>
    <property type="match status" value="1"/>
</dbReference>
<feature type="domain" description="C2H2-type" evidence="13">
    <location>
        <begin position="308"/>
        <end position="335"/>
    </location>
</feature>
<dbReference type="GO" id="GO:0006355">
    <property type="term" value="P:regulation of DNA-templated transcription"/>
    <property type="evidence" value="ECO:0007669"/>
    <property type="project" value="InterPro"/>
</dbReference>
<dbReference type="CDD" id="cd07765">
    <property type="entry name" value="KRAB_A-box"/>
    <property type="match status" value="1"/>
</dbReference>
<evidence type="ECO:0000256" key="5">
    <source>
        <dbReference type="ARBA" id="ARBA00022771"/>
    </source>
</evidence>
<keyword evidence="7" id="KW-0805">Transcription regulation</keyword>
<dbReference type="Pfam" id="PF00096">
    <property type="entry name" value="zf-C2H2"/>
    <property type="match status" value="5"/>
</dbReference>
<feature type="domain" description="C2H2-type" evidence="13">
    <location>
        <begin position="336"/>
        <end position="361"/>
    </location>
</feature>
<dbReference type="InterPro" id="IPR050589">
    <property type="entry name" value="Ikaros_C2H2-ZF"/>
</dbReference>
<evidence type="ECO:0000256" key="2">
    <source>
        <dbReference type="ARBA" id="ARBA00006991"/>
    </source>
</evidence>
<evidence type="ECO:0000256" key="9">
    <source>
        <dbReference type="ARBA" id="ARBA00023163"/>
    </source>
</evidence>
<dbReference type="PANTHER" id="PTHR24404:SF10">
    <property type="entry name" value="ZINC FINGER PROTEIN 564"/>
    <property type="match status" value="1"/>
</dbReference>
<feature type="compositionally biased region" description="Polar residues" evidence="12">
    <location>
        <begin position="147"/>
        <end position="157"/>
    </location>
</feature>
<feature type="domain" description="C2H2-type" evidence="13">
    <location>
        <begin position="252"/>
        <end position="279"/>
    </location>
</feature>
<dbReference type="FunFam" id="3.30.160.60:FF:001933">
    <property type="entry name" value="Zinc finger protein 870"/>
    <property type="match status" value="1"/>
</dbReference>
<dbReference type="InterPro" id="IPR036236">
    <property type="entry name" value="Znf_C2H2_sf"/>
</dbReference>
<dbReference type="AlphaFoldDB" id="A6K968"/>
<keyword evidence="3" id="KW-0479">Metal-binding</keyword>
<dbReference type="SUPFAM" id="SSF57667">
    <property type="entry name" value="beta-beta-alpha zinc fingers"/>
    <property type="match status" value="4"/>
</dbReference>
<dbReference type="PROSITE" id="PS50805">
    <property type="entry name" value="KRAB"/>
    <property type="match status" value="1"/>
</dbReference>
<name>A6K968_RAT</name>
<keyword evidence="10" id="KW-0539">Nucleus</keyword>
<evidence type="ECO:0000256" key="10">
    <source>
        <dbReference type="ARBA" id="ARBA00023242"/>
    </source>
</evidence>
<comment type="subcellular location">
    <subcellularLocation>
        <location evidence="1">Nucleus</location>
    </subcellularLocation>
</comment>
<dbReference type="FunFam" id="3.30.160.60:FF:000446">
    <property type="entry name" value="Zinc finger protein"/>
    <property type="match status" value="1"/>
</dbReference>
<feature type="domain" description="C2H2-type" evidence="13">
    <location>
        <begin position="280"/>
        <end position="307"/>
    </location>
</feature>
<gene>
    <name evidence="15" type="primary">MGC72997</name>
    <name evidence="15" type="ORF">rCG_29399</name>
</gene>
<evidence type="ECO:0000256" key="4">
    <source>
        <dbReference type="ARBA" id="ARBA00022737"/>
    </source>
</evidence>
<dbReference type="InterPro" id="IPR013087">
    <property type="entry name" value="Znf_C2H2_type"/>
</dbReference>
<evidence type="ECO:0000256" key="7">
    <source>
        <dbReference type="ARBA" id="ARBA00023015"/>
    </source>
</evidence>
<dbReference type="Gene3D" id="3.30.160.60">
    <property type="entry name" value="Classic Zinc Finger"/>
    <property type="match status" value="6"/>
</dbReference>
<accession>A6K968</accession>
<evidence type="ECO:0000256" key="1">
    <source>
        <dbReference type="ARBA" id="ARBA00004123"/>
    </source>
</evidence>
<proteinExistence type="inferred from homology"/>
<feature type="region of interest" description="Disordered" evidence="12">
    <location>
        <begin position="142"/>
        <end position="169"/>
    </location>
</feature>
<keyword evidence="5 11" id="KW-0863">Zinc-finger</keyword>
<evidence type="ECO:0000256" key="3">
    <source>
        <dbReference type="ARBA" id="ARBA00022723"/>
    </source>
</evidence>
<protein>
    <submittedName>
        <fullName evidence="15">Similar to 6030490I01Rik</fullName>
    </submittedName>
</protein>
<evidence type="ECO:0000256" key="6">
    <source>
        <dbReference type="ARBA" id="ARBA00022833"/>
    </source>
</evidence>
<evidence type="ECO:0000259" key="14">
    <source>
        <dbReference type="PROSITE" id="PS50805"/>
    </source>
</evidence>
<evidence type="ECO:0000256" key="12">
    <source>
        <dbReference type="SAM" id="MobiDB-lite"/>
    </source>
</evidence>
<dbReference type="EMBL" id="CH474029">
    <property type="protein sequence ID" value="EDL89488.1"/>
    <property type="molecule type" value="Genomic_DNA"/>
</dbReference>
<organism evidence="15 16">
    <name type="scientific">Rattus norvegicus</name>
    <name type="common">Rat</name>
    <dbReference type="NCBI Taxonomy" id="10116"/>
    <lineage>
        <taxon>Eukaryota</taxon>
        <taxon>Metazoa</taxon>
        <taxon>Chordata</taxon>
        <taxon>Craniata</taxon>
        <taxon>Vertebrata</taxon>
        <taxon>Euteleostomi</taxon>
        <taxon>Mammalia</taxon>
        <taxon>Eutheria</taxon>
        <taxon>Euarchontoglires</taxon>
        <taxon>Glires</taxon>
        <taxon>Rodentia</taxon>
        <taxon>Myomorpha</taxon>
        <taxon>Muroidea</taxon>
        <taxon>Muridae</taxon>
        <taxon>Murinae</taxon>
        <taxon>Rattus</taxon>
    </lineage>
</organism>
<dbReference type="FunFam" id="3.30.160.60:FF:000156">
    <property type="entry name" value="Zinc finger protein 568"/>
    <property type="match status" value="1"/>
</dbReference>
<dbReference type="GO" id="GO:0008270">
    <property type="term" value="F:zinc ion binding"/>
    <property type="evidence" value="ECO:0007669"/>
    <property type="project" value="UniProtKB-KW"/>
</dbReference>
<evidence type="ECO:0000256" key="8">
    <source>
        <dbReference type="ARBA" id="ARBA00023125"/>
    </source>
</evidence>
<dbReference type="Gene3D" id="6.10.140.140">
    <property type="match status" value="1"/>
</dbReference>
<comment type="similarity">
    <text evidence="2">Belongs to the krueppel C2H2-type zinc-finger protein family.</text>
</comment>
<feature type="domain" description="C2H2-type" evidence="13">
    <location>
        <begin position="196"/>
        <end position="223"/>
    </location>
</feature>
<dbReference type="PROSITE" id="PS50157">
    <property type="entry name" value="ZINC_FINGER_C2H2_2"/>
    <property type="match status" value="6"/>
</dbReference>
<dbReference type="FunFam" id="3.30.160.60:FF:000339">
    <property type="entry name" value="zinc finger protein 300"/>
    <property type="match status" value="1"/>
</dbReference>
<feature type="domain" description="KRAB" evidence="14">
    <location>
        <begin position="4"/>
        <end position="82"/>
    </location>
</feature>
<reference evidence="16" key="1">
    <citation type="submission" date="2005-09" db="EMBL/GenBank/DDBJ databases">
        <authorList>
            <person name="Mural R.J."/>
            <person name="Li P.W."/>
            <person name="Adams M.D."/>
            <person name="Amanatides P.G."/>
            <person name="Baden-Tillson H."/>
            <person name="Barnstead M."/>
            <person name="Chin S.H."/>
            <person name="Dew I."/>
            <person name="Evans C.A."/>
            <person name="Ferriera S."/>
            <person name="Flanigan M."/>
            <person name="Fosler C."/>
            <person name="Glodek A."/>
            <person name="Gu Z."/>
            <person name="Holt R.A."/>
            <person name="Jennings D."/>
            <person name="Kraft C.L."/>
            <person name="Lu F."/>
            <person name="Nguyen T."/>
            <person name="Nusskern D.R."/>
            <person name="Pfannkoch C.M."/>
            <person name="Sitter C."/>
            <person name="Sutton G.G."/>
            <person name="Venter J.C."/>
            <person name="Wang Z."/>
            <person name="Woodage T."/>
            <person name="Zheng X.H."/>
            <person name="Zhong F."/>
        </authorList>
    </citation>
    <scope>NUCLEOTIDE SEQUENCE [LARGE SCALE GENOMIC DNA]</scope>
    <source>
        <strain>BN</strain>
        <strain evidence="16">Sprague-Dawley</strain>
    </source>
</reference>
<evidence type="ECO:0000313" key="15">
    <source>
        <dbReference type="EMBL" id="EDL89488.1"/>
    </source>
</evidence>
<keyword evidence="4" id="KW-0677">Repeat</keyword>
<dbReference type="GO" id="GO:0005634">
    <property type="term" value="C:nucleus"/>
    <property type="evidence" value="ECO:0007669"/>
    <property type="project" value="UniProtKB-SubCell"/>
</dbReference>
<dbReference type="Proteomes" id="UP000234681">
    <property type="component" value="Chromosome 7"/>
</dbReference>
<dbReference type="InterPro" id="IPR036051">
    <property type="entry name" value="KRAB_dom_sf"/>
</dbReference>
<dbReference type="FunFam" id="3.30.160.60:FF:000184">
    <property type="entry name" value="Zinc finger protein 333"/>
    <property type="match status" value="1"/>
</dbReference>
<dbReference type="GO" id="GO:0003677">
    <property type="term" value="F:DNA binding"/>
    <property type="evidence" value="ECO:0007669"/>
    <property type="project" value="UniProtKB-KW"/>
</dbReference>
<evidence type="ECO:0000256" key="11">
    <source>
        <dbReference type="PROSITE-ProRule" id="PRU00042"/>
    </source>
</evidence>
<feature type="domain" description="C2H2-type" evidence="13">
    <location>
        <begin position="224"/>
        <end position="251"/>
    </location>
</feature>
<dbReference type="PANTHER" id="PTHR24404">
    <property type="entry name" value="ZINC FINGER PROTEIN"/>
    <property type="match status" value="1"/>
</dbReference>
<dbReference type="FunFam" id="3.30.160.60:FF:002254">
    <property type="entry name" value="Zinc finger protein 540"/>
    <property type="match status" value="1"/>
</dbReference>
<dbReference type="InterPro" id="IPR001909">
    <property type="entry name" value="KRAB"/>
</dbReference>